<dbReference type="PANTHER" id="PTHR30618">
    <property type="entry name" value="NCS1 FAMILY PURINE/PYRIMIDINE TRANSPORTER"/>
    <property type="match status" value="1"/>
</dbReference>
<name>A0A9P5HEW7_9HYPO</name>
<keyword evidence="8" id="KW-1185">Reference proteome</keyword>
<keyword evidence="4 6" id="KW-1133">Transmembrane helix</keyword>
<evidence type="ECO:0000313" key="7">
    <source>
        <dbReference type="EMBL" id="KAF7556446.1"/>
    </source>
</evidence>
<accession>A0A9P5HEW7</accession>
<evidence type="ECO:0008006" key="9">
    <source>
        <dbReference type="Google" id="ProtNLM"/>
    </source>
</evidence>
<organism evidence="7 8">
    <name type="scientific">Cylindrodendrum hubeiense</name>
    <dbReference type="NCBI Taxonomy" id="595255"/>
    <lineage>
        <taxon>Eukaryota</taxon>
        <taxon>Fungi</taxon>
        <taxon>Dikarya</taxon>
        <taxon>Ascomycota</taxon>
        <taxon>Pezizomycotina</taxon>
        <taxon>Sordariomycetes</taxon>
        <taxon>Hypocreomycetidae</taxon>
        <taxon>Hypocreales</taxon>
        <taxon>Nectriaceae</taxon>
        <taxon>Cylindrodendrum</taxon>
    </lineage>
</organism>
<dbReference type="AlphaFoldDB" id="A0A9P5HEW7"/>
<feature type="transmembrane region" description="Helical" evidence="6">
    <location>
        <begin position="314"/>
        <end position="337"/>
    </location>
</feature>
<dbReference type="OrthoDB" id="2018619at2759"/>
<feature type="transmembrane region" description="Helical" evidence="6">
    <location>
        <begin position="397"/>
        <end position="420"/>
    </location>
</feature>
<evidence type="ECO:0000256" key="1">
    <source>
        <dbReference type="ARBA" id="ARBA00004141"/>
    </source>
</evidence>
<reference evidence="7" key="1">
    <citation type="submission" date="2020-03" db="EMBL/GenBank/DDBJ databases">
        <title>Draft Genome Sequence of Cylindrodendrum hubeiense.</title>
        <authorList>
            <person name="Buettner E."/>
            <person name="Kellner H."/>
        </authorList>
    </citation>
    <scope>NUCLEOTIDE SEQUENCE</scope>
    <source>
        <strain evidence="7">IHI 201604</strain>
    </source>
</reference>
<dbReference type="EMBL" id="JAANBB010000012">
    <property type="protein sequence ID" value="KAF7556446.1"/>
    <property type="molecule type" value="Genomic_DNA"/>
</dbReference>
<gene>
    <name evidence="7" type="ORF">G7Z17_g1424</name>
</gene>
<proteinExistence type="inferred from homology"/>
<comment type="similarity">
    <text evidence="2">Belongs to the purine-cytosine permease (2.A.39) family.</text>
</comment>
<evidence type="ECO:0000256" key="5">
    <source>
        <dbReference type="ARBA" id="ARBA00023136"/>
    </source>
</evidence>
<dbReference type="GO" id="GO:0015205">
    <property type="term" value="F:nucleobase transmembrane transporter activity"/>
    <property type="evidence" value="ECO:0007669"/>
    <property type="project" value="TreeGrafter"/>
</dbReference>
<evidence type="ECO:0000256" key="3">
    <source>
        <dbReference type="ARBA" id="ARBA00022692"/>
    </source>
</evidence>
<comment type="caution">
    <text evidence="7">The sequence shown here is derived from an EMBL/GenBank/DDBJ whole genome shotgun (WGS) entry which is preliminary data.</text>
</comment>
<evidence type="ECO:0000256" key="2">
    <source>
        <dbReference type="ARBA" id="ARBA00008974"/>
    </source>
</evidence>
<feature type="transmembrane region" description="Helical" evidence="6">
    <location>
        <begin position="168"/>
        <end position="187"/>
    </location>
</feature>
<dbReference type="Proteomes" id="UP000722485">
    <property type="component" value="Unassembled WGS sequence"/>
</dbReference>
<keyword evidence="3 6" id="KW-0812">Transmembrane</keyword>
<dbReference type="Pfam" id="PF02133">
    <property type="entry name" value="Transp_cyt_pur"/>
    <property type="match status" value="2"/>
</dbReference>
<feature type="transmembrane region" description="Helical" evidence="6">
    <location>
        <begin position="111"/>
        <end position="130"/>
    </location>
</feature>
<comment type="subcellular location">
    <subcellularLocation>
        <location evidence="1">Membrane</location>
        <topology evidence="1">Multi-pass membrane protein</topology>
    </subcellularLocation>
</comment>
<dbReference type="Gene3D" id="1.10.4160.10">
    <property type="entry name" value="Hydantoin permease"/>
    <property type="match status" value="1"/>
</dbReference>
<dbReference type="InterPro" id="IPR001248">
    <property type="entry name" value="Pur-cyt_permease"/>
</dbReference>
<dbReference type="InterPro" id="IPR045225">
    <property type="entry name" value="Uracil/uridine/allantoin_perm"/>
</dbReference>
<dbReference type="PANTHER" id="PTHR30618:SF15">
    <property type="entry name" value="NICOTINAMIDE RIBOSIDE TRANSPORTER 1-RELATED"/>
    <property type="match status" value="1"/>
</dbReference>
<evidence type="ECO:0000313" key="8">
    <source>
        <dbReference type="Proteomes" id="UP000722485"/>
    </source>
</evidence>
<evidence type="ECO:0000256" key="6">
    <source>
        <dbReference type="SAM" id="Phobius"/>
    </source>
</evidence>
<sequence length="481" mass="53424">MGLNIRLPRTFRSLLVNEDERNSRWANNDILPVPYEDRKYTWQAYFGYWFTVGLNTTVWQVSLCSGRTCNAGSAIGGILVGSVLSSIVAVLCAEPGILYHLGFPMLSRSTFGMYGSFFVIILKCFVNFTFFGIQSYWGGQAIAVMLSAIFPSFAHMENTLPESAGIETQQLIGFVIFIVIFTSLMFIHPTKLQPILFFSQIMVRPSASLTGLGISTTSAVKEMYGEAIWNPISLLEFLQKNDYSATTRAGTFFAGTGFFVSQMSVNLVQNSIACGMDLASLWPKYIDVTRGSLIMCFVGYLIQPWRFVEQPGVFISVLSAFGMFISPLAGIGSVDFWIVRQRKWKVPDLYIGNSKSIYWYTFGWNWRAMAAWCIVIWPSFPGFVASVTSSTDSISVGWIRAFQVSWIIGFCGGGATYYLITLVSPPPGGKPYQMELLDEIEGVTITRRMSSSENVAVTGDISTDIKHGGTSHTVDIEKHVD</sequence>
<feature type="transmembrane region" description="Helical" evidence="6">
    <location>
        <begin position="137"/>
        <end position="156"/>
    </location>
</feature>
<evidence type="ECO:0000256" key="4">
    <source>
        <dbReference type="ARBA" id="ARBA00022989"/>
    </source>
</evidence>
<protein>
    <recommendedName>
        <fullName evidence="9">Uracil permease</fullName>
    </recommendedName>
</protein>
<keyword evidence="5 6" id="KW-0472">Membrane</keyword>
<feature type="transmembrane region" description="Helical" evidence="6">
    <location>
        <begin position="74"/>
        <end position="99"/>
    </location>
</feature>
<dbReference type="GO" id="GO:0005886">
    <property type="term" value="C:plasma membrane"/>
    <property type="evidence" value="ECO:0007669"/>
    <property type="project" value="TreeGrafter"/>
</dbReference>